<comment type="caution">
    <text evidence="1">The sequence shown here is derived from an EMBL/GenBank/DDBJ whole genome shotgun (WGS) entry which is preliminary data.</text>
</comment>
<reference evidence="1" key="2">
    <citation type="journal article" date="2021" name="PeerJ">
        <title>Extensive microbial diversity within the chicken gut microbiome revealed by metagenomics and culture.</title>
        <authorList>
            <person name="Gilroy R."/>
            <person name="Ravi A."/>
            <person name="Getino M."/>
            <person name="Pursley I."/>
            <person name="Horton D.L."/>
            <person name="Alikhan N.F."/>
            <person name="Baker D."/>
            <person name="Gharbi K."/>
            <person name="Hall N."/>
            <person name="Watson M."/>
            <person name="Adriaenssens E.M."/>
            <person name="Foster-Nyarko E."/>
            <person name="Jarju S."/>
            <person name="Secka A."/>
            <person name="Antonio M."/>
            <person name="Oren A."/>
            <person name="Chaudhuri R.R."/>
            <person name="La Ragione R."/>
            <person name="Hildebrand F."/>
            <person name="Pallen M.J."/>
        </authorList>
    </citation>
    <scope>NUCLEOTIDE SEQUENCE</scope>
    <source>
        <strain evidence="1">CHK136-897</strain>
    </source>
</reference>
<organism evidence="1 2">
    <name type="scientific">Candidatus Enterousia avicola</name>
    <dbReference type="NCBI Taxonomy" id="2840787"/>
    <lineage>
        <taxon>Bacteria</taxon>
        <taxon>Pseudomonadati</taxon>
        <taxon>Pseudomonadota</taxon>
        <taxon>Alphaproteobacteria</taxon>
        <taxon>Candidatus Enterousia</taxon>
    </lineage>
</organism>
<dbReference type="EMBL" id="DVNO01000009">
    <property type="protein sequence ID" value="HIU65258.1"/>
    <property type="molecule type" value="Genomic_DNA"/>
</dbReference>
<sequence length="222" mass="25671">MTGYYAKGYKGKLHPYYRCYNKECEFSKKSIRRGLIEDALQERLNTIRADEVVLELFTEVLKRVSRKQEQETAKQIHGIRANIKQLSIRISALSGALADAIIGKNTALVELYQGQIMSMTDQKKELEVRISSYTQSPVTEKFRMALARGREFFKNPGILWERGTLHQKKRLIRMLFLEKLRWNSENGFRTVATPWIFNKNTAQTDGESSLAAPTRFELVFSP</sequence>
<dbReference type="AlphaFoldDB" id="A0A9D1SMN3"/>
<accession>A0A9D1SMN3</accession>
<dbReference type="Proteomes" id="UP000824142">
    <property type="component" value="Unassembled WGS sequence"/>
</dbReference>
<name>A0A9D1SMN3_9PROT</name>
<evidence type="ECO:0000313" key="1">
    <source>
        <dbReference type="EMBL" id="HIU65258.1"/>
    </source>
</evidence>
<gene>
    <name evidence="1" type="ORF">IAC63_01300</name>
</gene>
<protein>
    <recommendedName>
        <fullName evidence="3">Recombinase zinc beta ribbon domain-containing protein</fullName>
    </recommendedName>
</protein>
<evidence type="ECO:0000313" key="2">
    <source>
        <dbReference type="Proteomes" id="UP000824142"/>
    </source>
</evidence>
<evidence type="ECO:0008006" key="3">
    <source>
        <dbReference type="Google" id="ProtNLM"/>
    </source>
</evidence>
<reference evidence="1" key="1">
    <citation type="submission" date="2020-10" db="EMBL/GenBank/DDBJ databases">
        <authorList>
            <person name="Gilroy R."/>
        </authorList>
    </citation>
    <scope>NUCLEOTIDE SEQUENCE</scope>
    <source>
        <strain evidence="1">CHK136-897</strain>
    </source>
</reference>
<proteinExistence type="predicted"/>